<evidence type="ECO:0000259" key="2">
    <source>
        <dbReference type="PROSITE" id="PS51746"/>
    </source>
</evidence>
<dbReference type="AlphaFoldDB" id="A0AAD5TNB0"/>
<organism evidence="3 4">
    <name type="scientific">Geranomyces variabilis</name>
    <dbReference type="NCBI Taxonomy" id="109894"/>
    <lineage>
        <taxon>Eukaryota</taxon>
        <taxon>Fungi</taxon>
        <taxon>Fungi incertae sedis</taxon>
        <taxon>Chytridiomycota</taxon>
        <taxon>Chytridiomycota incertae sedis</taxon>
        <taxon>Chytridiomycetes</taxon>
        <taxon>Spizellomycetales</taxon>
        <taxon>Powellomycetaceae</taxon>
        <taxon>Geranomyces</taxon>
    </lineage>
</organism>
<dbReference type="CDD" id="cd00143">
    <property type="entry name" value="PP2Cc"/>
    <property type="match status" value="1"/>
</dbReference>
<dbReference type="GO" id="GO:0004722">
    <property type="term" value="F:protein serine/threonine phosphatase activity"/>
    <property type="evidence" value="ECO:0007669"/>
    <property type="project" value="InterPro"/>
</dbReference>
<dbReference type="Gene3D" id="3.60.40.10">
    <property type="entry name" value="PPM-type phosphatase domain"/>
    <property type="match status" value="1"/>
</dbReference>
<dbReference type="InterPro" id="IPR015655">
    <property type="entry name" value="PP2C"/>
</dbReference>
<dbReference type="EMBL" id="JADGJQ010000020">
    <property type="protein sequence ID" value="KAJ3179623.1"/>
    <property type="molecule type" value="Genomic_DNA"/>
</dbReference>
<gene>
    <name evidence="3" type="ORF">HDU87_002829</name>
</gene>
<dbReference type="InterPro" id="IPR001932">
    <property type="entry name" value="PPM-type_phosphatase-like_dom"/>
</dbReference>
<keyword evidence="4" id="KW-1185">Reference proteome</keyword>
<comment type="caution">
    <text evidence="3">The sequence shown here is derived from an EMBL/GenBank/DDBJ whole genome shotgun (WGS) entry which is preliminary data.</text>
</comment>
<dbReference type="Proteomes" id="UP001212152">
    <property type="component" value="Unassembled WGS sequence"/>
</dbReference>
<protein>
    <recommendedName>
        <fullName evidence="2">PPM-type phosphatase domain-containing protein</fullName>
    </recommendedName>
</protein>
<dbReference type="PANTHER" id="PTHR47992">
    <property type="entry name" value="PROTEIN PHOSPHATASE"/>
    <property type="match status" value="1"/>
</dbReference>
<feature type="compositionally biased region" description="Pro residues" evidence="1">
    <location>
        <begin position="30"/>
        <end position="51"/>
    </location>
</feature>
<evidence type="ECO:0000313" key="3">
    <source>
        <dbReference type="EMBL" id="KAJ3179623.1"/>
    </source>
</evidence>
<accession>A0AAD5TNB0</accession>
<dbReference type="SMART" id="SM00332">
    <property type="entry name" value="PP2Cc"/>
    <property type="match status" value="1"/>
</dbReference>
<dbReference type="SUPFAM" id="SSF81606">
    <property type="entry name" value="PP2C-like"/>
    <property type="match status" value="1"/>
</dbReference>
<evidence type="ECO:0000256" key="1">
    <source>
        <dbReference type="SAM" id="MobiDB-lite"/>
    </source>
</evidence>
<dbReference type="Pfam" id="PF00481">
    <property type="entry name" value="PP2C"/>
    <property type="match status" value="1"/>
</dbReference>
<feature type="domain" description="PPM-type phosphatase" evidence="2">
    <location>
        <begin position="7"/>
        <end position="313"/>
    </location>
</feature>
<dbReference type="PROSITE" id="PS51746">
    <property type="entry name" value="PPM_2"/>
    <property type="match status" value="1"/>
</dbReference>
<reference evidence="3" key="1">
    <citation type="submission" date="2020-05" db="EMBL/GenBank/DDBJ databases">
        <title>Phylogenomic resolution of chytrid fungi.</title>
        <authorList>
            <person name="Stajich J.E."/>
            <person name="Amses K."/>
            <person name="Simmons R."/>
            <person name="Seto K."/>
            <person name="Myers J."/>
            <person name="Bonds A."/>
            <person name="Quandt C.A."/>
            <person name="Barry K."/>
            <person name="Liu P."/>
            <person name="Grigoriev I."/>
            <person name="Longcore J.E."/>
            <person name="James T.Y."/>
        </authorList>
    </citation>
    <scope>NUCLEOTIDE SEQUENCE</scope>
    <source>
        <strain evidence="3">JEL0379</strain>
    </source>
</reference>
<feature type="region of interest" description="Disordered" evidence="1">
    <location>
        <begin position="1"/>
        <end position="59"/>
    </location>
</feature>
<feature type="compositionally biased region" description="Polar residues" evidence="1">
    <location>
        <begin position="1"/>
        <end position="10"/>
    </location>
</feature>
<proteinExistence type="predicted"/>
<sequence>MPTLTISAGHSSDIGRRASQQDDCLCLSPVFPPPQHPQPQPTSPTPPPPSSSSPAASSSSFPTSHLFLILDGHGSDGGKVALHAKLILSQHIAAVGYPAIAADPVAAMKTAFTAAHCAVVENEAIDSYMAGTTAGLALVVGDTLVVAHVGDSRIVIGRERAGGEIALESLTVDHNCDNPTELARVTASPGARVDRLAMGSEGKADGPLRIFKGTLPYPGLVVTRALGDTVASRLGILTEPDVAVIKLESSDKFLVMGTDGVWDGVSDADVLSCIRAHYPRAPEEASKAITAASLAGLDRLNLDDNTTNVVVFFNWEE</sequence>
<name>A0AAD5TNB0_9FUNG</name>
<evidence type="ECO:0000313" key="4">
    <source>
        <dbReference type="Proteomes" id="UP001212152"/>
    </source>
</evidence>
<dbReference type="InterPro" id="IPR036457">
    <property type="entry name" value="PPM-type-like_dom_sf"/>
</dbReference>